<dbReference type="Pfam" id="PF21983">
    <property type="entry name" value="NikA-like"/>
    <property type="match status" value="1"/>
</dbReference>
<protein>
    <submittedName>
        <fullName evidence="2">MobC family plasmid mobilization relaxosome protein</fullName>
    </submittedName>
</protein>
<name>A0ABP3HK63_9ACTN</name>
<evidence type="ECO:0000313" key="2">
    <source>
        <dbReference type="EMBL" id="GAA0372750.1"/>
    </source>
</evidence>
<feature type="compositionally biased region" description="Low complexity" evidence="1">
    <location>
        <begin position="68"/>
        <end position="83"/>
    </location>
</feature>
<evidence type="ECO:0000313" key="3">
    <source>
        <dbReference type="Proteomes" id="UP001500063"/>
    </source>
</evidence>
<accession>A0ABP3HK63</accession>
<dbReference type="EMBL" id="BAAABW010000028">
    <property type="protein sequence ID" value="GAA0372750.1"/>
    <property type="molecule type" value="Genomic_DNA"/>
</dbReference>
<organism evidence="2 3">
    <name type="scientific">Streptomyces blastmyceticus</name>
    <dbReference type="NCBI Taxonomy" id="68180"/>
    <lineage>
        <taxon>Bacteria</taxon>
        <taxon>Bacillati</taxon>
        <taxon>Actinomycetota</taxon>
        <taxon>Actinomycetes</taxon>
        <taxon>Kitasatosporales</taxon>
        <taxon>Streptomycetaceae</taxon>
        <taxon>Streptomyces</taxon>
    </lineage>
</organism>
<proteinExistence type="predicted"/>
<dbReference type="InterPro" id="IPR053842">
    <property type="entry name" value="NikA-like"/>
</dbReference>
<feature type="compositionally biased region" description="Basic residues" evidence="1">
    <location>
        <begin position="103"/>
        <end position="117"/>
    </location>
</feature>
<keyword evidence="3" id="KW-1185">Reference proteome</keyword>
<gene>
    <name evidence="2" type="ORF">GCM10010319_58720</name>
</gene>
<sequence length="228" mass="24277">MHDQHHEPAVDQQQMTTPLPQAEQVIGEDTLRRAARGRASWSFVHSSQGGVHKGTSAPGVAEADRRQGAPAGEAAAEGGPQPQGDEHTCHATSCGHLAERAKPRIRRRPYQRGRRLHGRTARFNDEEIALITAGANAAGITVAAFLAHAALAAARDLEHTTAEIASRREIVIELFAARRHLSYMGNNLNQVAKVLNSGSDAPQAETGLSSARQAIARIDAAVQHLVGG</sequence>
<dbReference type="Proteomes" id="UP001500063">
    <property type="component" value="Unassembled WGS sequence"/>
</dbReference>
<feature type="region of interest" description="Disordered" evidence="1">
    <location>
        <begin position="1"/>
        <end position="117"/>
    </location>
</feature>
<evidence type="ECO:0000256" key="1">
    <source>
        <dbReference type="SAM" id="MobiDB-lite"/>
    </source>
</evidence>
<comment type="caution">
    <text evidence="2">The sequence shown here is derived from an EMBL/GenBank/DDBJ whole genome shotgun (WGS) entry which is preliminary data.</text>
</comment>
<reference evidence="3" key="1">
    <citation type="journal article" date="2019" name="Int. J. Syst. Evol. Microbiol.">
        <title>The Global Catalogue of Microorganisms (GCM) 10K type strain sequencing project: providing services to taxonomists for standard genome sequencing and annotation.</title>
        <authorList>
            <consortium name="The Broad Institute Genomics Platform"/>
            <consortium name="The Broad Institute Genome Sequencing Center for Infectious Disease"/>
            <person name="Wu L."/>
            <person name="Ma J."/>
        </authorList>
    </citation>
    <scope>NUCLEOTIDE SEQUENCE [LARGE SCALE GENOMIC DNA]</scope>
    <source>
        <strain evidence="3">JCM 4565</strain>
    </source>
</reference>